<reference evidence="1" key="1">
    <citation type="journal article" date="2023" name="DNA Res.">
        <title>Chromosome-level genome assembly of Phrynocephalus forsythii using third-generation DNA sequencing and Hi-C analysis.</title>
        <authorList>
            <person name="Qi Y."/>
            <person name="Zhao W."/>
            <person name="Zhao Y."/>
            <person name="Niu C."/>
            <person name="Cao S."/>
            <person name="Zhang Y."/>
        </authorList>
    </citation>
    <scope>NUCLEOTIDE SEQUENCE</scope>
    <source>
        <tissue evidence="1">Muscle</tissue>
    </source>
</reference>
<name>A0A9Q0Y8Z3_9SAUR</name>
<dbReference type="Proteomes" id="UP001142489">
    <property type="component" value="Unassembled WGS sequence"/>
</dbReference>
<evidence type="ECO:0000313" key="2">
    <source>
        <dbReference type="Proteomes" id="UP001142489"/>
    </source>
</evidence>
<sequence length="93" mass="9484">MAAAALGALLLLHGSGGSALGWRLLALLLVVARPPHGVARGASLADNVVWAVNAGGEAHVDVHGIHFRKDPLRTGGARLQTPGIVDTNVNIDV</sequence>
<comment type="caution">
    <text evidence="1">The sequence shown here is derived from an EMBL/GenBank/DDBJ whole genome shotgun (WGS) entry which is preliminary data.</text>
</comment>
<accession>A0A9Q0Y8Z3</accession>
<proteinExistence type="predicted"/>
<dbReference type="AlphaFoldDB" id="A0A9Q0Y8Z3"/>
<dbReference type="EMBL" id="JAPFRF010000001">
    <property type="protein sequence ID" value="KAJ7344458.1"/>
    <property type="molecule type" value="Genomic_DNA"/>
</dbReference>
<gene>
    <name evidence="1" type="ORF">JRQ81_000408</name>
</gene>
<protein>
    <submittedName>
        <fullName evidence="1">Uncharacterized protein</fullName>
    </submittedName>
</protein>
<dbReference type="OrthoDB" id="10590576at2759"/>
<organism evidence="1 2">
    <name type="scientific">Phrynocephalus forsythii</name>
    <dbReference type="NCBI Taxonomy" id="171643"/>
    <lineage>
        <taxon>Eukaryota</taxon>
        <taxon>Metazoa</taxon>
        <taxon>Chordata</taxon>
        <taxon>Craniata</taxon>
        <taxon>Vertebrata</taxon>
        <taxon>Euteleostomi</taxon>
        <taxon>Lepidosauria</taxon>
        <taxon>Squamata</taxon>
        <taxon>Bifurcata</taxon>
        <taxon>Unidentata</taxon>
        <taxon>Episquamata</taxon>
        <taxon>Toxicofera</taxon>
        <taxon>Iguania</taxon>
        <taxon>Acrodonta</taxon>
        <taxon>Agamidae</taxon>
        <taxon>Agaminae</taxon>
        <taxon>Phrynocephalus</taxon>
    </lineage>
</organism>
<keyword evidence="2" id="KW-1185">Reference proteome</keyword>
<evidence type="ECO:0000313" key="1">
    <source>
        <dbReference type="EMBL" id="KAJ7344458.1"/>
    </source>
</evidence>